<gene>
    <name evidence="3" type="ORF">CSING_09860</name>
</gene>
<name>A0A0B6F4W9_9CORY</name>
<evidence type="ECO:0000313" key="3">
    <source>
        <dbReference type="EMBL" id="AJI79485.1"/>
    </source>
</evidence>
<keyword evidence="2" id="KW-0812">Transmembrane</keyword>
<keyword evidence="2" id="KW-1133">Transmembrane helix</keyword>
<dbReference type="EMBL" id="CP010827">
    <property type="protein sequence ID" value="AJI79485.1"/>
    <property type="molecule type" value="Genomic_DNA"/>
</dbReference>
<keyword evidence="2" id="KW-0472">Membrane</keyword>
<dbReference type="OrthoDB" id="4426074at2"/>
<accession>A0A0B6F4W9</accession>
<evidence type="ECO:0000313" key="4">
    <source>
        <dbReference type="Proteomes" id="UP000031890"/>
    </source>
</evidence>
<dbReference type="HOGENOM" id="CLU_905249_0_0_11"/>
<feature type="transmembrane region" description="Helical" evidence="2">
    <location>
        <begin position="12"/>
        <end position="31"/>
    </location>
</feature>
<organism evidence="3 4">
    <name type="scientific">Corynebacterium singulare</name>
    <dbReference type="NCBI Taxonomy" id="161899"/>
    <lineage>
        <taxon>Bacteria</taxon>
        <taxon>Bacillati</taxon>
        <taxon>Actinomycetota</taxon>
        <taxon>Actinomycetes</taxon>
        <taxon>Mycobacteriales</taxon>
        <taxon>Corynebacteriaceae</taxon>
        <taxon>Corynebacterium</taxon>
    </lineage>
</organism>
<feature type="region of interest" description="Disordered" evidence="1">
    <location>
        <begin position="79"/>
        <end position="114"/>
    </location>
</feature>
<evidence type="ECO:0000256" key="1">
    <source>
        <dbReference type="SAM" id="MobiDB-lite"/>
    </source>
</evidence>
<dbReference type="STRING" id="161899.CSING_09860"/>
<sequence>MSLDYFRRGRGLIVLAGLSAALLIGAIVVTNSAIGRVLLACAVMVGLVFAVMSISARKKSEGLTKEVLRRNVRLEKQLQEISTATQEQNRRAAREPMSLLTGNLPEKPSEKRSAEQSVFAPSTIPASHIIGRPDAHTAGRVAAEQTMDSDSSEVLHALMNANSMMWTRRIELIGSLRRAASLRDVAKVEQISAPHLLGQPSRDASYLIIEESQFDRGLWAGLLSTQKTSSFFRLLDHMTKAKQNGTVVVVCPSGTSNHFSEELRQRATVVLSNNSTTWCWDDDIYSPVITALLHGDTKLRGTEERES</sequence>
<feature type="transmembrane region" description="Helical" evidence="2">
    <location>
        <begin position="37"/>
        <end position="56"/>
    </location>
</feature>
<dbReference type="AlphaFoldDB" id="A0A0B6F4W9"/>
<reference evidence="3 4" key="1">
    <citation type="journal article" date="2015" name="Genome Announc.">
        <title>Complete Genome Sequence and Annotation of Corynebacterium singulare DSM 44357, Isolated from a Human Semen Specimen.</title>
        <authorList>
            <person name="Merten M."/>
            <person name="Brinkrolf K."/>
            <person name="Albersmeier A."/>
            <person name="Kutter Y."/>
            <person name="Ruckert C."/>
            <person name="Tauch A."/>
        </authorList>
    </citation>
    <scope>NUCLEOTIDE SEQUENCE [LARGE SCALE GENOMIC DNA]</scope>
    <source>
        <strain evidence="3">IBS B52218</strain>
    </source>
</reference>
<protein>
    <submittedName>
        <fullName evidence="3">Uncharacterized protein</fullName>
    </submittedName>
</protein>
<evidence type="ECO:0000256" key="2">
    <source>
        <dbReference type="SAM" id="Phobius"/>
    </source>
</evidence>
<dbReference type="KEGG" id="csx:CSING_09860"/>
<dbReference type="Proteomes" id="UP000031890">
    <property type="component" value="Chromosome"/>
</dbReference>
<dbReference type="RefSeq" id="WP_042531805.1">
    <property type="nucleotide sequence ID" value="NZ_CP010827.1"/>
</dbReference>
<proteinExistence type="predicted"/>